<dbReference type="EMBL" id="LCMS01000022">
    <property type="protein sequence ID" value="KKU40221.1"/>
    <property type="molecule type" value="Genomic_DNA"/>
</dbReference>
<evidence type="ECO:0000313" key="3">
    <source>
        <dbReference type="Proteomes" id="UP000034795"/>
    </source>
</evidence>
<proteinExistence type="predicted"/>
<evidence type="ECO:0000313" key="2">
    <source>
        <dbReference type="EMBL" id="KKU40221.1"/>
    </source>
</evidence>
<dbReference type="AlphaFoldDB" id="A0A0G1Q5A3"/>
<dbReference type="Proteomes" id="UP000034795">
    <property type="component" value="Unassembled WGS sequence"/>
</dbReference>
<reference evidence="2 3" key="1">
    <citation type="journal article" date="2015" name="Nature">
        <title>rRNA introns, odd ribosomes, and small enigmatic genomes across a large radiation of phyla.</title>
        <authorList>
            <person name="Brown C.T."/>
            <person name="Hug L.A."/>
            <person name="Thomas B.C."/>
            <person name="Sharon I."/>
            <person name="Castelle C.J."/>
            <person name="Singh A."/>
            <person name="Wilkins M.J."/>
            <person name="Williams K.H."/>
            <person name="Banfield J.F."/>
        </authorList>
    </citation>
    <scope>NUCLEOTIDE SEQUENCE [LARGE SCALE GENOMIC DNA]</scope>
</reference>
<dbReference type="STRING" id="1618994.UX57_C0022G0020"/>
<comment type="caution">
    <text evidence="2">The sequence shown here is derived from an EMBL/GenBank/DDBJ whole genome shotgun (WGS) entry which is preliminary data.</text>
</comment>
<organism evidence="2 3">
    <name type="scientific">Candidatus Uhrbacteria bacterium GW2011_GWE2_46_68</name>
    <dbReference type="NCBI Taxonomy" id="1618994"/>
    <lineage>
        <taxon>Bacteria</taxon>
        <taxon>Candidatus Uhriibacteriota</taxon>
    </lineage>
</organism>
<evidence type="ECO:0000256" key="1">
    <source>
        <dbReference type="SAM" id="MobiDB-lite"/>
    </source>
</evidence>
<sequence length="123" mass="13789">MSSDPLTSPPSSLPSSSAASPKPLTRTIRDLLIHDFGPTGNIFPLHVTSEWLENISSNTLLVYLHQMLVLAAQLHKTGRADFNDPVTEWICYYSPHDLIETYFHLVQHKARQLVSFPSDSENS</sequence>
<feature type="region of interest" description="Disordered" evidence="1">
    <location>
        <begin position="1"/>
        <end position="22"/>
    </location>
</feature>
<name>A0A0G1Q5A3_9BACT</name>
<feature type="compositionally biased region" description="Low complexity" evidence="1">
    <location>
        <begin position="13"/>
        <end position="22"/>
    </location>
</feature>
<protein>
    <submittedName>
        <fullName evidence="2">Uncharacterized protein</fullName>
    </submittedName>
</protein>
<accession>A0A0G1Q5A3</accession>
<gene>
    <name evidence="2" type="ORF">UX57_C0022G0020</name>
</gene>